<sequence>MCSQRTTESSGRVHAGASVRIVEAVARRESCDPLDLPPLYDVIDPDALNQFCATATGSITFQWAGCRVRVDVDDRLLVSVE</sequence>
<reference evidence="2 3" key="1">
    <citation type="submission" date="2019-12" db="EMBL/GenBank/DDBJ databases">
        <title>Halocatena pleomorpha gen. nov. sp. nov., an extremely halophilic archaeon of family Halobacteriaceae isolated from saltpan soil.</title>
        <authorList>
            <person name="Pal Y."/>
            <person name="Verma A."/>
            <person name="Krishnamurthi S."/>
            <person name="Kumar P."/>
        </authorList>
    </citation>
    <scope>NUCLEOTIDE SEQUENCE [LARGE SCALE GENOMIC DNA]</scope>
    <source>
        <strain evidence="2 3">JCM 16495</strain>
    </source>
</reference>
<proteinExistence type="predicted"/>
<evidence type="ECO:0000313" key="2">
    <source>
        <dbReference type="EMBL" id="MWG32958.1"/>
    </source>
</evidence>
<protein>
    <recommendedName>
        <fullName evidence="1">Halobacterial output domain-containing protein</fullName>
    </recommendedName>
</protein>
<gene>
    <name evidence="2" type="ORF">GQS65_00360</name>
</gene>
<dbReference type="Proteomes" id="UP000451471">
    <property type="component" value="Unassembled WGS sequence"/>
</dbReference>
<dbReference type="InterPro" id="IPR040624">
    <property type="entry name" value="HalOD1"/>
</dbReference>
<evidence type="ECO:0000259" key="1">
    <source>
        <dbReference type="Pfam" id="PF18545"/>
    </source>
</evidence>
<dbReference type="EMBL" id="WSZK01000001">
    <property type="protein sequence ID" value="MWG32958.1"/>
    <property type="molecule type" value="Genomic_DNA"/>
</dbReference>
<accession>A0A6B0GN13</accession>
<keyword evidence="3" id="KW-1185">Reference proteome</keyword>
<dbReference type="Pfam" id="PF18545">
    <property type="entry name" value="HalOD1"/>
    <property type="match status" value="1"/>
</dbReference>
<name>A0A6B0GN13_9EURY</name>
<dbReference type="AlphaFoldDB" id="A0A6B0GN13"/>
<organism evidence="2 3">
    <name type="scientific">Halomarina oriensis</name>
    <dbReference type="NCBI Taxonomy" id="671145"/>
    <lineage>
        <taxon>Archaea</taxon>
        <taxon>Methanobacteriati</taxon>
        <taxon>Methanobacteriota</taxon>
        <taxon>Stenosarchaea group</taxon>
        <taxon>Halobacteria</taxon>
        <taxon>Halobacteriales</taxon>
        <taxon>Natronomonadaceae</taxon>
        <taxon>Halomarina</taxon>
    </lineage>
</organism>
<evidence type="ECO:0000313" key="3">
    <source>
        <dbReference type="Proteomes" id="UP000451471"/>
    </source>
</evidence>
<comment type="caution">
    <text evidence="2">The sequence shown here is derived from an EMBL/GenBank/DDBJ whole genome shotgun (WGS) entry which is preliminary data.</text>
</comment>
<feature type="domain" description="Halobacterial output" evidence="1">
    <location>
        <begin position="17"/>
        <end position="79"/>
    </location>
</feature>